<dbReference type="Pfam" id="PF11443">
    <property type="entry name" value="DUF2828"/>
    <property type="match status" value="1"/>
</dbReference>
<name>A0A6C0J479_9ZZZZ</name>
<dbReference type="PANTHER" id="PTHR31373">
    <property type="entry name" value="OS06G0652100 PROTEIN"/>
    <property type="match status" value="1"/>
</dbReference>
<proteinExistence type="predicted"/>
<accession>A0A6C0J479</accession>
<dbReference type="Pfam" id="PF25043">
    <property type="entry name" value="DUF7788"/>
    <property type="match status" value="1"/>
</dbReference>
<dbReference type="InterPro" id="IPR036465">
    <property type="entry name" value="vWFA_dom_sf"/>
</dbReference>
<protein>
    <recommendedName>
        <fullName evidence="5">VWFA domain-containing protein</fullName>
    </recommendedName>
</protein>
<reference evidence="4" key="1">
    <citation type="journal article" date="2020" name="Nature">
        <title>Giant virus diversity and host interactions through global metagenomics.</title>
        <authorList>
            <person name="Schulz F."/>
            <person name="Roux S."/>
            <person name="Paez-Espino D."/>
            <person name="Jungbluth S."/>
            <person name="Walsh D.A."/>
            <person name="Denef V.J."/>
            <person name="McMahon K.D."/>
            <person name="Konstantinidis K.T."/>
            <person name="Eloe-Fadrosh E.A."/>
            <person name="Kyrpides N.C."/>
            <person name="Woyke T."/>
        </authorList>
    </citation>
    <scope>NUCLEOTIDE SEQUENCE</scope>
    <source>
        <strain evidence="4">GVMAG-M-3300025860-12</strain>
    </source>
</reference>
<evidence type="ECO:0000256" key="1">
    <source>
        <dbReference type="SAM" id="MobiDB-lite"/>
    </source>
</evidence>
<feature type="region of interest" description="Disordered" evidence="1">
    <location>
        <begin position="178"/>
        <end position="203"/>
    </location>
</feature>
<dbReference type="AlphaFoldDB" id="A0A6C0J479"/>
<organism evidence="4">
    <name type="scientific">viral metagenome</name>
    <dbReference type="NCBI Taxonomy" id="1070528"/>
    <lineage>
        <taxon>unclassified sequences</taxon>
        <taxon>metagenomes</taxon>
        <taxon>organismal metagenomes</taxon>
    </lineage>
</organism>
<dbReference type="EMBL" id="MN740323">
    <property type="protein sequence ID" value="QHU00113.1"/>
    <property type="molecule type" value="Genomic_DNA"/>
</dbReference>
<dbReference type="SUPFAM" id="SSF53300">
    <property type="entry name" value="vWA-like"/>
    <property type="match status" value="1"/>
</dbReference>
<evidence type="ECO:0000313" key="4">
    <source>
        <dbReference type="EMBL" id="QHU00113.1"/>
    </source>
</evidence>
<evidence type="ECO:0008006" key="5">
    <source>
        <dbReference type="Google" id="ProtNLM"/>
    </source>
</evidence>
<evidence type="ECO:0000259" key="3">
    <source>
        <dbReference type="Pfam" id="PF25043"/>
    </source>
</evidence>
<dbReference type="InterPro" id="IPR011205">
    <property type="entry name" value="UCP015417_vWA"/>
</dbReference>
<dbReference type="InterPro" id="IPR058580">
    <property type="entry name" value="DUF2828"/>
</dbReference>
<feature type="domain" description="DUF2828" evidence="2">
    <location>
        <begin position="356"/>
        <end position="557"/>
    </location>
</feature>
<feature type="domain" description="DUF7788" evidence="3">
    <location>
        <begin position="586"/>
        <end position="781"/>
    </location>
</feature>
<evidence type="ECO:0000259" key="2">
    <source>
        <dbReference type="Pfam" id="PF11443"/>
    </source>
</evidence>
<dbReference type="InterPro" id="IPR056690">
    <property type="entry name" value="DUF7788"/>
</dbReference>
<dbReference type="PANTHER" id="PTHR31373:SF27">
    <property type="entry name" value="TROVE DOMAIN-CONTAINING PROTEIN"/>
    <property type="match status" value="1"/>
</dbReference>
<sequence length="843" mass="94476">MSSHTIIANSNNQESSLFSALMSNPPSRGKELVKWIKHNRAVNVGSEGVEVELVLLFNDFDVGFDGYTGKEIPKHLHNTTEEERQIIREYIEVEAVKNDMKKTSGVNESTLASAFEQVASTTAEETKQSPIELGLTENDDINYSSLSSYYSGEVEAFAGKLLELSQKLVNDEIKTATKYKHTKGHGSKRKASPALPEDPVENIPSPQRMFITTKVKELFSIMEKTSTPINQGIMFDMFIRSIFRERAVTGGKREAKTGKGHRSISYLLFSLLHKEHPDIASKMIGLFPTYGYFKDLSALTTHFVNENKKPGYPKIATDAIDVYMNALDQDIRKLTSGKGFPHYGPAPHFSHSDFKIFVDKLSKESKKITFDEFLSKYPEVKGLSLAAKWFPREGKHNSSHRNRMIHHVMTKGGLESAKVLANHKKYMSFTNGVFRKFISSLTYLLGVVEPLMATQKWSEIDPSKISSGATIKYRKALANELVDTVPTLYQQETGNRTTEPARIELRKKIVNAAVEGKLNGKIDSMKLADAISKGNISTVERKVLHAQFMDLVKDHKEKIMVDYKSALDKWMEEGSNPVLKPTDPQNVISTIDVSSSMGQVMSYAIVNGLITMMMSKLGRFFITFDNTPQLIKLEGDNIVDWYEQVRRAPWGGSTNMRGAMNLLIKVMKDVRKIDTSFDGKIIHIIHTDGQFNSNFAGFGTAKSSYNTYGFSTEDTGSSWKTFADEMKVSFTKEGFAFPLTAFWNYRSQTPGFPVHGKFKGVKLVEGLSTGLLMDVLGGSTKFTVDKTGAVVADTDPVITLLESLARFSLVGDTLYKSDEFVYKEKSAGYEIERFWSQYIKTTK</sequence>
<feature type="compositionally biased region" description="Basic residues" evidence="1">
    <location>
        <begin position="178"/>
        <end position="191"/>
    </location>
</feature>